<dbReference type="InterPro" id="IPR017946">
    <property type="entry name" value="PLC-like_Pdiesterase_TIM-brl"/>
</dbReference>
<dbReference type="GO" id="GO:0008081">
    <property type="term" value="F:phosphoric diester hydrolase activity"/>
    <property type="evidence" value="ECO:0007669"/>
    <property type="project" value="InterPro"/>
</dbReference>
<dbReference type="CDD" id="cd08579">
    <property type="entry name" value="GDPD_memb_like"/>
    <property type="match status" value="1"/>
</dbReference>
<dbReference type="RefSeq" id="WP_025086260.1">
    <property type="nucleotide sequence ID" value="NZ_AZES01000090.1"/>
</dbReference>
<feature type="transmembrane region" description="Helical" evidence="1">
    <location>
        <begin position="70"/>
        <end position="95"/>
    </location>
</feature>
<reference evidence="3 4" key="1">
    <citation type="journal article" date="2015" name="Genome Announc.">
        <title>Expanding the biotechnology potential of lactobacilli through comparative genomics of 213 strains and associated genera.</title>
        <authorList>
            <person name="Sun Z."/>
            <person name="Harris H.M."/>
            <person name="McCann A."/>
            <person name="Guo C."/>
            <person name="Argimon S."/>
            <person name="Zhang W."/>
            <person name="Yang X."/>
            <person name="Jeffery I.B."/>
            <person name="Cooney J.C."/>
            <person name="Kagawa T.F."/>
            <person name="Liu W."/>
            <person name="Song Y."/>
            <person name="Salvetti E."/>
            <person name="Wrobel A."/>
            <person name="Rasinkangas P."/>
            <person name="Parkhill J."/>
            <person name="Rea M.C."/>
            <person name="O'Sullivan O."/>
            <person name="Ritari J."/>
            <person name="Douillard F.P."/>
            <person name="Paul Ross R."/>
            <person name="Yang R."/>
            <person name="Briner A.E."/>
            <person name="Felis G.E."/>
            <person name="de Vos W.M."/>
            <person name="Barrangou R."/>
            <person name="Klaenhammer T.R."/>
            <person name="Caufield P.W."/>
            <person name="Cui Y."/>
            <person name="Zhang H."/>
            <person name="O'Toole P.W."/>
        </authorList>
    </citation>
    <scope>NUCLEOTIDE SEQUENCE [LARGE SCALE GENOMIC DNA]</scope>
    <source>
        <strain evidence="3 4">DSM 13238</strain>
    </source>
</reference>
<feature type="transmembrane region" description="Helical" evidence="1">
    <location>
        <begin position="21"/>
        <end position="44"/>
    </location>
</feature>
<organism evidence="3 4">
    <name type="scientific">Companilactobacillus paralimentarius DSM 13238 = JCM 10415</name>
    <dbReference type="NCBI Taxonomy" id="1122151"/>
    <lineage>
        <taxon>Bacteria</taxon>
        <taxon>Bacillati</taxon>
        <taxon>Bacillota</taxon>
        <taxon>Bacilli</taxon>
        <taxon>Lactobacillales</taxon>
        <taxon>Lactobacillaceae</taxon>
        <taxon>Companilactobacillus</taxon>
    </lineage>
</organism>
<sequence length="592" mass="68101">MGIFSEFRKQNSNFWRYFWKYSQIIILIQLIITYVLVPVLNYLANGITSLGNVKYLSYTNVPYLIIKKPLVVIGLIVILLLILLLVFTQFTLLLISFQAIKSKASLSWWDYLKRVSKNVLGLPFKAFGFFLLYFLIITPFGSLGISSTLLNKVKIPQFILDWLLQEHFPLAILLGAIYLIVLYIGLRWLFVLPLMIFENKPIKLALNRSWEMTRGKTLHYLGIFLVLIAVVSIMATVLIGIVIMLQWLIDQAAFLGKIDFTMAVINMTLIQFINIFISIYASGIAVLIMLSHTHTHYFYPKREHRGHKWFWGIMAVVVVISFVTYNVTYFNNWLLEPPVTISHRGVDDGNGIQNTVSAMQATSKEKPDYIEMDIQETKDHQFVVYHDNTLSNLAGINKKPSQMTLDELTSTKIHENGKTAYIASFDDYLAASEKLNQKLLVEFKSVPGNSNNFVKHFAQKYGTRLYQDKDMVHSLSYKYIEQSKEYMPKVKASYILSFNLAGIPITKANAFTMEYTTLNSRFIEGAHLQNKKVYAWTANDEESMDRMIFLGSDGVITDNLSLLNGEIHRLFNKSSYSERMTIYVTQMQDPFN</sequence>
<dbReference type="GO" id="GO:0006629">
    <property type="term" value="P:lipid metabolic process"/>
    <property type="evidence" value="ECO:0007669"/>
    <property type="project" value="InterPro"/>
</dbReference>
<evidence type="ECO:0000313" key="4">
    <source>
        <dbReference type="Proteomes" id="UP000051908"/>
    </source>
</evidence>
<dbReference type="GeneID" id="96668256"/>
<evidence type="ECO:0000259" key="2">
    <source>
        <dbReference type="PROSITE" id="PS51704"/>
    </source>
</evidence>
<gene>
    <name evidence="3" type="ORF">FD33_GL000194</name>
</gene>
<dbReference type="Pfam" id="PF03009">
    <property type="entry name" value="GDPD"/>
    <property type="match status" value="1"/>
</dbReference>
<feature type="transmembrane region" description="Helical" evidence="1">
    <location>
        <begin position="310"/>
        <end position="330"/>
    </location>
</feature>
<dbReference type="PANTHER" id="PTHR46211:SF8">
    <property type="entry name" value="PHOSPHODIESTERASE"/>
    <property type="match status" value="1"/>
</dbReference>
<dbReference type="Pfam" id="PF10110">
    <property type="entry name" value="GPDPase_memb"/>
    <property type="match status" value="1"/>
</dbReference>
<keyword evidence="4" id="KW-1185">Reference proteome</keyword>
<dbReference type="SUPFAM" id="SSF51695">
    <property type="entry name" value="PLC-like phosphodiesterases"/>
    <property type="match status" value="1"/>
</dbReference>
<feature type="transmembrane region" description="Helical" evidence="1">
    <location>
        <begin position="126"/>
        <end position="150"/>
    </location>
</feature>
<evidence type="ECO:0000313" key="3">
    <source>
        <dbReference type="EMBL" id="KRL30435.1"/>
    </source>
</evidence>
<dbReference type="PANTHER" id="PTHR46211">
    <property type="entry name" value="GLYCEROPHOSPHORYL DIESTER PHOSPHODIESTERASE"/>
    <property type="match status" value="1"/>
</dbReference>
<feature type="transmembrane region" description="Helical" evidence="1">
    <location>
        <begin position="218"/>
        <end position="249"/>
    </location>
</feature>
<keyword evidence="1" id="KW-1133">Transmembrane helix</keyword>
<name>A0A0R1PMS8_9LACO</name>
<dbReference type="AlphaFoldDB" id="A0A0R1PMS8"/>
<keyword evidence="1" id="KW-0812">Transmembrane</keyword>
<dbReference type="Gene3D" id="3.20.20.190">
    <property type="entry name" value="Phosphatidylinositol (PI) phosphodiesterase"/>
    <property type="match status" value="1"/>
</dbReference>
<feature type="transmembrane region" description="Helical" evidence="1">
    <location>
        <begin position="170"/>
        <end position="197"/>
    </location>
</feature>
<proteinExistence type="predicted"/>
<keyword evidence="1" id="KW-0472">Membrane</keyword>
<dbReference type="PATRIC" id="fig|1122151.5.peg.199"/>
<dbReference type="PROSITE" id="PS51704">
    <property type="entry name" value="GP_PDE"/>
    <property type="match status" value="1"/>
</dbReference>
<comment type="caution">
    <text evidence="3">The sequence shown here is derived from an EMBL/GenBank/DDBJ whole genome shotgun (WGS) entry which is preliminary data.</text>
</comment>
<dbReference type="InterPro" id="IPR018476">
    <property type="entry name" value="GlyceroP-diester-Pdiesterase_M"/>
</dbReference>
<protein>
    <submittedName>
        <fullName evidence="3">Glycerophosphoryl diester phosphodiesterase, membrane domain-containing protein</fullName>
    </submittedName>
</protein>
<dbReference type="EMBL" id="AZES01000090">
    <property type="protein sequence ID" value="KRL30435.1"/>
    <property type="molecule type" value="Genomic_DNA"/>
</dbReference>
<feature type="transmembrane region" description="Helical" evidence="1">
    <location>
        <begin position="269"/>
        <end position="290"/>
    </location>
</feature>
<dbReference type="Proteomes" id="UP000051908">
    <property type="component" value="Unassembled WGS sequence"/>
</dbReference>
<accession>A0A0R1PMS8</accession>
<dbReference type="InterPro" id="IPR030395">
    <property type="entry name" value="GP_PDE_dom"/>
</dbReference>
<dbReference type="OrthoDB" id="384721at2"/>
<feature type="domain" description="GP-PDE" evidence="2">
    <location>
        <begin position="338"/>
        <end position="567"/>
    </location>
</feature>
<evidence type="ECO:0000256" key="1">
    <source>
        <dbReference type="SAM" id="Phobius"/>
    </source>
</evidence>